<protein>
    <submittedName>
        <fullName evidence="2">Uncharacterized protein</fullName>
    </submittedName>
</protein>
<accession>A0A4S9NT24</accession>
<feature type="compositionally biased region" description="Low complexity" evidence="1">
    <location>
        <begin position="56"/>
        <end position="72"/>
    </location>
</feature>
<proteinExistence type="predicted"/>
<sequence>RITQRGHQNLIINHLSHHHHNFLSTPLAFHQPTMAPSFLKKLKTVVRDLVIKMKSALSGSSDDSSRRSSTASPATQLKQDEKERARLPSTAPAKVRMALDD</sequence>
<evidence type="ECO:0000313" key="3">
    <source>
        <dbReference type="Proteomes" id="UP000305064"/>
    </source>
</evidence>
<gene>
    <name evidence="2" type="ORF">D6C94_01392</name>
</gene>
<comment type="caution">
    <text evidence="2">The sequence shown here is derived from an EMBL/GenBank/DDBJ whole genome shotgun (WGS) entry which is preliminary data.</text>
</comment>
<name>A0A4S9NT24_AURPU</name>
<dbReference type="Proteomes" id="UP000305064">
    <property type="component" value="Unassembled WGS sequence"/>
</dbReference>
<feature type="region of interest" description="Disordered" evidence="1">
    <location>
        <begin position="56"/>
        <end position="101"/>
    </location>
</feature>
<evidence type="ECO:0000313" key="2">
    <source>
        <dbReference type="EMBL" id="THY78524.1"/>
    </source>
</evidence>
<dbReference type="AlphaFoldDB" id="A0A4S9NT24"/>
<feature type="non-terminal residue" evidence="2">
    <location>
        <position position="1"/>
    </location>
</feature>
<dbReference type="EMBL" id="QZBJ01000006">
    <property type="protein sequence ID" value="THY78524.1"/>
    <property type="molecule type" value="Genomic_DNA"/>
</dbReference>
<organism evidence="2 3">
    <name type="scientific">Aureobasidium pullulans</name>
    <name type="common">Black yeast</name>
    <name type="synonym">Pullularia pullulans</name>
    <dbReference type="NCBI Taxonomy" id="5580"/>
    <lineage>
        <taxon>Eukaryota</taxon>
        <taxon>Fungi</taxon>
        <taxon>Dikarya</taxon>
        <taxon>Ascomycota</taxon>
        <taxon>Pezizomycotina</taxon>
        <taxon>Dothideomycetes</taxon>
        <taxon>Dothideomycetidae</taxon>
        <taxon>Dothideales</taxon>
        <taxon>Saccotheciaceae</taxon>
        <taxon>Aureobasidium</taxon>
    </lineage>
</organism>
<reference evidence="2 3" key="1">
    <citation type="submission" date="2018-10" db="EMBL/GenBank/DDBJ databases">
        <title>Fifty Aureobasidium pullulans genomes reveal a recombining polyextremotolerant generalist.</title>
        <authorList>
            <person name="Gostincar C."/>
            <person name="Turk M."/>
            <person name="Zajc J."/>
            <person name="Gunde-Cimerman N."/>
        </authorList>
    </citation>
    <scope>NUCLEOTIDE SEQUENCE [LARGE SCALE GENOMIC DNA]</scope>
    <source>
        <strain evidence="2 3">EXF-4256</strain>
    </source>
</reference>
<evidence type="ECO:0000256" key="1">
    <source>
        <dbReference type="SAM" id="MobiDB-lite"/>
    </source>
</evidence>